<comment type="caution">
    <text evidence="2">The sequence shown here is derived from an EMBL/GenBank/DDBJ whole genome shotgun (WGS) entry which is preliminary data.</text>
</comment>
<evidence type="ECO:0000313" key="3">
    <source>
        <dbReference type="Proteomes" id="UP000175993"/>
    </source>
</evidence>
<dbReference type="Pfam" id="PF05137">
    <property type="entry name" value="PilN"/>
    <property type="match status" value="1"/>
</dbReference>
<evidence type="ECO:0000256" key="1">
    <source>
        <dbReference type="SAM" id="Phobius"/>
    </source>
</evidence>
<protein>
    <recommendedName>
        <fullName evidence="4">PilN domain-containing protein</fullName>
    </recommendedName>
</protein>
<dbReference type="EMBL" id="MBEV02000002">
    <property type="protein sequence ID" value="MUP04306.1"/>
    <property type="molecule type" value="Genomic_DNA"/>
</dbReference>
<dbReference type="AlphaFoldDB" id="A0ABD6GDF3"/>
<keyword evidence="1" id="KW-1133">Transmembrane helix</keyword>
<name>A0ABD6GDF3_AGRVI</name>
<organism evidence="2 3">
    <name type="scientific">Agrobacterium vitis</name>
    <name type="common">Rhizobium vitis</name>
    <dbReference type="NCBI Taxonomy" id="373"/>
    <lineage>
        <taxon>Bacteria</taxon>
        <taxon>Pseudomonadati</taxon>
        <taxon>Pseudomonadota</taxon>
        <taxon>Alphaproteobacteria</taxon>
        <taxon>Hyphomicrobiales</taxon>
        <taxon>Rhizobiaceae</taxon>
        <taxon>Rhizobium/Agrobacterium group</taxon>
        <taxon>Agrobacterium</taxon>
    </lineage>
</organism>
<keyword evidence="1" id="KW-0812">Transmembrane</keyword>
<gene>
    <name evidence="2" type="ORF">BBI04_005695</name>
</gene>
<accession>A0ABD6GDF3</accession>
<dbReference type="Proteomes" id="UP000175993">
    <property type="component" value="Unassembled WGS sequence"/>
</dbReference>
<dbReference type="RefSeq" id="WP_139190136.1">
    <property type="nucleotide sequence ID" value="NZ_CP118259.1"/>
</dbReference>
<keyword evidence="1" id="KW-0472">Membrane</keyword>
<reference evidence="2 3" key="1">
    <citation type="submission" date="2019-11" db="EMBL/GenBank/DDBJ databases">
        <title>Whole-genome sequencing of Allorhizobium vitis.</title>
        <authorList>
            <person name="Gan H.M."/>
            <person name="Savka M.A."/>
        </authorList>
    </citation>
    <scope>NUCLEOTIDE SEQUENCE [LARGE SCALE GENOMIC DNA]</scope>
    <source>
        <strain evidence="2 3">AB4</strain>
    </source>
</reference>
<evidence type="ECO:0000313" key="2">
    <source>
        <dbReference type="EMBL" id="MUP04306.1"/>
    </source>
</evidence>
<dbReference type="InterPro" id="IPR007813">
    <property type="entry name" value="PilN"/>
</dbReference>
<sequence length="344" mass="38231">MVKITIFPDWITSGAGLWSDLCDGLAYFSAALRRTDQSLQSEGDLGVLVTHSAITKTGAKPQERRSARGWRRHIRAISATMVDVVLDEDVVVRRDLLEHRLPSSILLPMAELDICNNTPFRPEAVVTILERFSSESAGKGYFLAKRRVFERLDTFLSDNKLKVRRIFVKHGSQTYRVKATAGLPIKPSVVGDMMQMSRRFLMPAFICLTIAAAAFTFSIRVNARLYELQSAITEIEPKAKAARKIIDTSQERRNLVVALRARSVTNGDVLKTVEALTRTLPDDTFLTELKIADAKVEIAGLSKSAASLPGRLQKTGSFFDVTFSSGIARAVGFDADRFSMSMRR</sequence>
<feature type="transmembrane region" description="Helical" evidence="1">
    <location>
        <begin position="200"/>
        <end position="219"/>
    </location>
</feature>
<proteinExistence type="predicted"/>
<evidence type="ECO:0008006" key="4">
    <source>
        <dbReference type="Google" id="ProtNLM"/>
    </source>
</evidence>